<accession>A0A1M5VL78</accession>
<name>A0A1M5VL78_9BRAD</name>
<evidence type="ECO:0000313" key="3">
    <source>
        <dbReference type="Proteomes" id="UP000189796"/>
    </source>
</evidence>
<proteinExistence type="predicted"/>
<gene>
    <name evidence="2" type="ORF">SAMN05443248_6032</name>
</gene>
<reference evidence="2 3" key="1">
    <citation type="submission" date="2016-11" db="EMBL/GenBank/DDBJ databases">
        <authorList>
            <person name="Jaros S."/>
            <person name="Januszkiewicz K."/>
            <person name="Wedrychowicz H."/>
        </authorList>
    </citation>
    <scope>NUCLEOTIDE SEQUENCE [LARGE SCALE GENOMIC DNA]</scope>
    <source>
        <strain evidence="2 3">GAS138</strain>
    </source>
</reference>
<dbReference type="OrthoDB" id="8241173at2"/>
<protein>
    <submittedName>
        <fullName evidence="2">Uncharacterized protein</fullName>
    </submittedName>
</protein>
<organism evidence="2 3">
    <name type="scientific">Bradyrhizobium erythrophlei</name>
    <dbReference type="NCBI Taxonomy" id="1437360"/>
    <lineage>
        <taxon>Bacteria</taxon>
        <taxon>Pseudomonadati</taxon>
        <taxon>Pseudomonadota</taxon>
        <taxon>Alphaproteobacteria</taxon>
        <taxon>Hyphomicrobiales</taxon>
        <taxon>Nitrobacteraceae</taxon>
        <taxon>Bradyrhizobium</taxon>
    </lineage>
</organism>
<dbReference type="RefSeq" id="WP_079604496.1">
    <property type="nucleotide sequence ID" value="NZ_LT670817.1"/>
</dbReference>
<dbReference type="EMBL" id="LT670817">
    <property type="protein sequence ID" value="SHH75960.1"/>
    <property type="molecule type" value="Genomic_DNA"/>
</dbReference>
<evidence type="ECO:0000256" key="1">
    <source>
        <dbReference type="SAM" id="MobiDB-lite"/>
    </source>
</evidence>
<dbReference type="AlphaFoldDB" id="A0A1M5VL78"/>
<feature type="region of interest" description="Disordered" evidence="1">
    <location>
        <begin position="52"/>
        <end position="75"/>
    </location>
</feature>
<dbReference type="Proteomes" id="UP000189796">
    <property type="component" value="Chromosome I"/>
</dbReference>
<sequence length="75" mass="8320">MSDVERTSAGMQMIIPGCERRTLPRSITRVDEIGQGLLHFYKPPSLREKLETRADAPLRSGKGQKPLPKAGLFGQ</sequence>
<evidence type="ECO:0000313" key="2">
    <source>
        <dbReference type="EMBL" id="SHH75960.1"/>
    </source>
</evidence>